<feature type="transmembrane region" description="Helical" evidence="1">
    <location>
        <begin position="21"/>
        <end position="41"/>
    </location>
</feature>
<keyword evidence="1" id="KW-0472">Membrane</keyword>
<name>A0AAD5I8M0_ACENE</name>
<reference evidence="2" key="1">
    <citation type="journal article" date="2022" name="Plant J.">
        <title>Strategies of tolerance reflected in two North American maple genomes.</title>
        <authorList>
            <person name="McEvoy S.L."/>
            <person name="Sezen U.U."/>
            <person name="Trouern-Trend A."/>
            <person name="McMahon S.M."/>
            <person name="Schaberg P.G."/>
            <person name="Yang J."/>
            <person name="Wegrzyn J.L."/>
            <person name="Swenson N.G."/>
        </authorList>
    </citation>
    <scope>NUCLEOTIDE SEQUENCE</scope>
    <source>
        <strain evidence="2">91603</strain>
    </source>
</reference>
<proteinExistence type="predicted"/>
<accession>A0AAD5I8M0</accession>
<feature type="transmembrane region" description="Helical" evidence="1">
    <location>
        <begin position="53"/>
        <end position="80"/>
    </location>
</feature>
<reference evidence="2" key="2">
    <citation type="submission" date="2023-02" db="EMBL/GenBank/DDBJ databases">
        <authorList>
            <person name="Swenson N.G."/>
            <person name="Wegrzyn J.L."/>
            <person name="Mcevoy S.L."/>
        </authorList>
    </citation>
    <scope>NUCLEOTIDE SEQUENCE</scope>
    <source>
        <strain evidence="2">91603</strain>
        <tissue evidence="2">Leaf</tissue>
    </source>
</reference>
<keyword evidence="1" id="KW-0812">Transmembrane</keyword>
<keyword evidence="1" id="KW-1133">Transmembrane helix</keyword>
<organism evidence="2 3">
    <name type="scientific">Acer negundo</name>
    <name type="common">Box elder</name>
    <dbReference type="NCBI Taxonomy" id="4023"/>
    <lineage>
        <taxon>Eukaryota</taxon>
        <taxon>Viridiplantae</taxon>
        <taxon>Streptophyta</taxon>
        <taxon>Embryophyta</taxon>
        <taxon>Tracheophyta</taxon>
        <taxon>Spermatophyta</taxon>
        <taxon>Magnoliopsida</taxon>
        <taxon>eudicotyledons</taxon>
        <taxon>Gunneridae</taxon>
        <taxon>Pentapetalae</taxon>
        <taxon>rosids</taxon>
        <taxon>malvids</taxon>
        <taxon>Sapindales</taxon>
        <taxon>Sapindaceae</taxon>
        <taxon>Hippocastanoideae</taxon>
        <taxon>Acereae</taxon>
        <taxon>Acer</taxon>
    </lineage>
</organism>
<sequence length="81" mass="9401">MRNALRRTRPQDNSQFTIHRYVLRYSFCFFSLAFFFLSLSLSKWGSIVKLSDFSGFITLSISVAVDHTMLNQLLSGLLLIY</sequence>
<keyword evidence="3" id="KW-1185">Reference proteome</keyword>
<gene>
    <name evidence="2" type="ORF">LWI28_000291</name>
</gene>
<comment type="caution">
    <text evidence="2">The sequence shown here is derived from an EMBL/GenBank/DDBJ whole genome shotgun (WGS) entry which is preliminary data.</text>
</comment>
<dbReference type="Proteomes" id="UP001064489">
    <property type="component" value="Chromosome 12"/>
</dbReference>
<dbReference type="EMBL" id="JAJSOW010000107">
    <property type="protein sequence ID" value="KAI9156086.1"/>
    <property type="molecule type" value="Genomic_DNA"/>
</dbReference>
<evidence type="ECO:0000313" key="2">
    <source>
        <dbReference type="EMBL" id="KAI9156086.1"/>
    </source>
</evidence>
<dbReference type="AlphaFoldDB" id="A0AAD5I8M0"/>
<evidence type="ECO:0000313" key="3">
    <source>
        <dbReference type="Proteomes" id="UP001064489"/>
    </source>
</evidence>
<evidence type="ECO:0000256" key="1">
    <source>
        <dbReference type="SAM" id="Phobius"/>
    </source>
</evidence>
<protein>
    <submittedName>
        <fullName evidence="2">Uncharacterized protein</fullName>
    </submittedName>
</protein>